<dbReference type="EMBL" id="CP030041">
    <property type="protein sequence ID" value="AWW32405.1"/>
    <property type="molecule type" value="Genomic_DNA"/>
</dbReference>
<feature type="domain" description="Tyr recombinase" evidence="3">
    <location>
        <begin position="218"/>
        <end position="378"/>
    </location>
</feature>
<evidence type="ECO:0000259" key="4">
    <source>
        <dbReference type="Pfam" id="PF13102"/>
    </source>
</evidence>
<evidence type="ECO:0000256" key="2">
    <source>
        <dbReference type="ARBA" id="ARBA00023172"/>
    </source>
</evidence>
<gene>
    <name evidence="6" type="ORF">DN752_20920</name>
</gene>
<evidence type="ECO:0000256" key="1">
    <source>
        <dbReference type="ARBA" id="ARBA00023125"/>
    </source>
</evidence>
<dbReference type="InterPro" id="IPR011010">
    <property type="entry name" value="DNA_brk_join_enz"/>
</dbReference>
<dbReference type="Pfam" id="PF00589">
    <property type="entry name" value="Phage_integrase"/>
    <property type="match status" value="1"/>
</dbReference>
<feature type="domain" description="Phage integrase SAM-like" evidence="4">
    <location>
        <begin position="110"/>
        <end position="206"/>
    </location>
</feature>
<organism evidence="6 7">
    <name type="scientific">Echinicola strongylocentroti</name>
    <dbReference type="NCBI Taxonomy" id="1795355"/>
    <lineage>
        <taxon>Bacteria</taxon>
        <taxon>Pseudomonadati</taxon>
        <taxon>Bacteroidota</taxon>
        <taxon>Cytophagia</taxon>
        <taxon>Cytophagales</taxon>
        <taxon>Cyclobacteriaceae</taxon>
        <taxon>Echinicola</taxon>
    </lineage>
</organism>
<dbReference type="Pfam" id="PF17293">
    <property type="entry name" value="Arm-DNA-bind_5"/>
    <property type="match status" value="1"/>
</dbReference>
<dbReference type="InterPro" id="IPR002104">
    <property type="entry name" value="Integrase_catalytic"/>
</dbReference>
<dbReference type="Gene3D" id="1.10.443.10">
    <property type="entry name" value="Intergrase catalytic core"/>
    <property type="match status" value="1"/>
</dbReference>
<dbReference type="InterPro" id="IPR035386">
    <property type="entry name" value="Arm-DNA-bind_5"/>
</dbReference>
<dbReference type="InterPro" id="IPR010998">
    <property type="entry name" value="Integrase_recombinase_N"/>
</dbReference>
<dbReference type="RefSeq" id="WP_112785778.1">
    <property type="nucleotide sequence ID" value="NZ_CP030041.1"/>
</dbReference>
<dbReference type="Gene3D" id="1.10.150.130">
    <property type="match status" value="1"/>
</dbReference>
<evidence type="ECO:0000259" key="5">
    <source>
        <dbReference type="Pfam" id="PF17293"/>
    </source>
</evidence>
<dbReference type="OrthoDB" id="1493636at2"/>
<proteinExistence type="predicted"/>
<dbReference type="Pfam" id="PF13102">
    <property type="entry name" value="Phage_int_SAM_5"/>
    <property type="match status" value="1"/>
</dbReference>
<name>A0A2Z4IND7_9BACT</name>
<dbReference type="CDD" id="cd01185">
    <property type="entry name" value="INTN1_C_like"/>
    <property type="match status" value="1"/>
</dbReference>
<dbReference type="GO" id="GO:0003677">
    <property type="term" value="F:DNA binding"/>
    <property type="evidence" value="ECO:0007669"/>
    <property type="project" value="UniProtKB-KW"/>
</dbReference>
<feature type="domain" description="Arm DNA-binding" evidence="5">
    <location>
        <begin position="11"/>
        <end position="97"/>
    </location>
</feature>
<protein>
    <recommendedName>
        <fullName evidence="8">Tyr recombinase domain-containing protein</fullName>
    </recommendedName>
</protein>
<keyword evidence="1" id="KW-0238">DNA-binding</keyword>
<dbReference type="SUPFAM" id="SSF56349">
    <property type="entry name" value="DNA breaking-rejoining enzymes"/>
    <property type="match status" value="1"/>
</dbReference>
<evidence type="ECO:0000259" key="3">
    <source>
        <dbReference type="Pfam" id="PF00589"/>
    </source>
</evidence>
<keyword evidence="2" id="KW-0233">DNA recombination</keyword>
<evidence type="ECO:0000313" key="6">
    <source>
        <dbReference type="EMBL" id="AWW32405.1"/>
    </source>
</evidence>
<dbReference type="GO" id="GO:0006310">
    <property type="term" value="P:DNA recombination"/>
    <property type="evidence" value="ECO:0007669"/>
    <property type="project" value="UniProtKB-KW"/>
</dbReference>
<dbReference type="InterPro" id="IPR013762">
    <property type="entry name" value="Integrase-like_cat_sf"/>
</dbReference>
<sequence length="405" mass="48530">MINASYKIVFNRQRIRKDGTVLLYLRVIIDRNKKDIDLGIHWPHDRFDKKNGKCNQRFKNDQLCNDYNIIIKDAEAKATEVIVKYRLKRQPLTLDLFLKEYHNQLSTEDFYAYYEQKVMQRYKLAEIADLTKRNHITTLNKLKEWKPTLTFSELTNKTAQQFDQWMYRKTKCKSLNGRACHHKNFKTYLNYAQNDEIHFIHPYNFFRAKSEMGRYRPLTKDEFLQFWEHYQDPLIHSTYRIVLRAFLLCCVTGMRHGDLRRFNLDWIDGEFFNFIPKKTSRYGTRVRMPITSEAIDLIADEIDEVGDHKMFQYPTEQKQNEIINSISNILEVKQKICFQIARETFATLYMEHDGKLEVLASFMGHTNTRQSEKYVKILDQWKKPESVRSAGTIRINSSLFMILKF</sequence>
<evidence type="ECO:0000313" key="7">
    <source>
        <dbReference type="Proteomes" id="UP000248688"/>
    </source>
</evidence>
<evidence type="ECO:0008006" key="8">
    <source>
        <dbReference type="Google" id="ProtNLM"/>
    </source>
</evidence>
<dbReference type="AlphaFoldDB" id="A0A2Z4IND7"/>
<keyword evidence="7" id="KW-1185">Reference proteome</keyword>
<dbReference type="KEGG" id="est:DN752_20920"/>
<dbReference type="Proteomes" id="UP000248688">
    <property type="component" value="Chromosome"/>
</dbReference>
<dbReference type="InterPro" id="IPR025269">
    <property type="entry name" value="SAM-like_dom"/>
</dbReference>
<accession>A0A2Z4IND7</accession>
<reference evidence="6 7" key="1">
    <citation type="submission" date="2018-06" db="EMBL/GenBank/DDBJ databases">
        <title>Echinicola strongylocentroti sp. nov., isolated from a sea urchin Strongylocentrotus intermedius.</title>
        <authorList>
            <person name="Bae S.S."/>
        </authorList>
    </citation>
    <scope>NUCLEOTIDE SEQUENCE [LARGE SCALE GENOMIC DNA]</scope>
    <source>
        <strain evidence="6 7">MEBiC08714</strain>
    </source>
</reference>
<dbReference type="GO" id="GO:0015074">
    <property type="term" value="P:DNA integration"/>
    <property type="evidence" value="ECO:0007669"/>
    <property type="project" value="InterPro"/>
</dbReference>